<sequence>MSTFVPFQSAQVYEERLNGSSTTEGQGWIRMDHEDNSEEDKAPFGVLNKRLLFADCSFSFQDPELS</sequence>
<reference evidence="1 2" key="1">
    <citation type="submission" date="2022-04" db="EMBL/GenBank/DDBJ databases">
        <title>Chromosome-level reference genomes for two strains of Caenorhabditis briggsae: an improved platform for comparative genomics.</title>
        <authorList>
            <person name="Stevens L."/>
            <person name="Andersen E."/>
        </authorList>
    </citation>
    <scope>NUCLEOTIDE SEQUENCE [LARGE SCALE GENOMIC DNA]</scope>
    <source>
        <strain evidence="1">VX34</strain>
        <tissue evidence="1">Whole-organism</tissue>
    </source>
</reference>
<gene>
    <name evidence="1" type="ORF">L5515_001961</name>
</gene>
<accession>A0AAE9E569</accession>
<protein>
    <submittedName>
        <fullName evidence="1">Uncharacterized protein</fullName>
    </submittedName>
</protein>
<evidence type="ECO:0000313" key="1">
    <source>
        <dbReference type="EMBL" id="UMM13920.1"/>
    </source>
</evidence>
<organism evidence="1 2">
    <name type="scientific">Caenorhabditis briggsae</name>
    <dbReference type="NCBI Taxonomy" id="6238"/>
    <lineage>
        <taxon>Eukaryota</taxon>
        <taxon>Metazoa</taxon>
        <taxon>Ecdysozoa</taxon>
        <taxon>Nematoda</taxon>
        <taxon>Chromadorea</taxon>
        <taxon>Rhabditida</taxon>
        <taxon>Rhabditina</taxon>
        <taxon>Rhabditomorpha</taxon>
        <taxon>Rhabditoidea</taxon>
        <taxon>Rhabditidae</taxon>
        <taxon>Peloderinae</taxon>
        <taxon>Caenorhabditis</taxon>
    </lineage>
</organism>
<evidence type="ECO:0000313" key="2">
    <source>
        <dbReference type="Proteomes" id="UP000829354"/>
    </source>
</evidence>
<dbReference type="AlphaFoldDB" id="A0AAE9E569"/>
<dbReference type="EMBL" id="CP092620">
    <property type="protein sequence ID" value="UMM13920.1"/>
    <property type="molecule type" value="Genomic_DNA"/>
</dbReference>
<proteinExistence type="predicted"/>
<dbReference type="Proteomes" id="UP000829354">
    <property type="component" value="Chromosome I"/>
</dbReference>
<name>A0AAE9E569_CAEBR</name>
<keyword evidence="2" id="KW-1185">Reference proteome</keyword>